<dbReference type="PANTHER" id="PTHR21661">
    <property type="entry name" value="EPOXIDE HYDROLASE 1-RELATED"/>
    <property type="match status" value="1"/>
</dbReference>
<dbReference type="PIRSF" id="PIRSF001112">
    <property type="entry name" value="Epoxide_hydrolase"/>
    <property type="match status" value="1"/>
</dbReference>
<dbReference type="RefSeq" id="WP_036343886.1">
    <property type="nucleotide sequence ID" value="NZ_JALN02000001.1"/>
</dbReference>
<organism evidence="6 7">
    <name type="scientific">Mycolicibacterium aromaticivorans JS19b1 = JCM 16368</name>
    <dbReference type="NCBI Taxonomy" id="1440774"/>
    <lineage>
        <taxon>Bacteria</taxon>
        <taxon>Bacillati</taxon>
        <taxon>Actinomycetota</taxon>
        <taxon>Actinomycetes</taxon>
        <taxon>Mycobacteriales</taxon>
        <taxon>Mycobacteriaceae</taxon>
        <taxon>Mycolicibacterium</taxon>
    </lineage>
</organism>
<dbReference type="PANTHER" id="PTHR21661:SF35">
    <property type="entry name" value="EPOXIDE HYDROLASE"/>
    <property type="match status" value="1"/>
</dbReference>
<dbReference type="eggNOG" id="COG0596">
    <property type="taxonomic scope" value="Bacteria"/>
</dbReference>
<reference evidence="6" key="1">
    <citation type="submission" date="2014-05" db="EMBL/GenBank/DDBJ databases">
        <title>Genome sequence of Mycobacterium aromaticivorans strain JS19b1T (= DSM 45407T).</title>
        <authorList>
            <person name="Kwak Y."/>
            <person name="Park G.-S."/>
            <person name="Li Q.X."/>
            <person name="Lee S.-E."/>
            <person name="Shin J.-H."/>
        </authorList>
    </citation>
    <scope>NUCLEOTIDE SEQUENCE [LARGE SCALE GENOMIC DNA]</scope>
    <source>
        <strain evidence="6">JS19b1</strain>
    </source>
</reference>
<evidence type="ECO:0000256" key="4">
    <source>
        <dbReference type="PIRSR" id="PIRSR001112-1"/>
    </source>
</evidence>
<dbReference type="Pfam" id="PF06441">
    <property type="entry name" value="EHN"/>
    <property type="match status" value="1"/>
</dbReference>
<dbReference type="InterPro" id="IPR010497">
    <property type="entry name" value="Epoxide_hydro_N"/>
</dbReference>
<evidence type="ECO:0000259" key="5">
    <source>
        <dbReference type="Pfam" id="PF06441"/>
    </source>
</evidence>
<comment type="caution">
    <text evidence="6">The sequence shown here is derived from an EMBL/GenBank/DDBJ whole genome shotgun (WGS) entry which is preliminary data.</text>
</comment>
<dbReference type="STRING" id="1440774.Y900_019755"/>
<gene>
    <name evidence="6" type="ORF">Y900_019755</name>
</gene>
<feature type="active site" description="Proton donor" evidence="4">
    <location>
        <position position="295"/>
    </location>
</feature>
<evidence type="ECO:0000256" key="1">
    <source>
        <dbReference type="ARBA" id="ARBA00010088"/>
    </source>
</evidence>
<proteinExistence type="inferred from homology"/>
<name>A0A064CQV5_9MYCO</name>
<keyword evidence="7" id="KW-1185">Reference proteome</keyword>
<evidence type="ECO:0000256" key="3">
    <source>
        <dbReference type="ARBA" id="ARBA00022801"/>
    </source>
</evidence>
<dbReference type="PRINTS" id="PR00412">
    <property type="entry name" value="EPOXHYDRLASE"/>
</dbReference>
<evidence type="ECO:0000313" key="6">
    <source>
        <dbReference type="EMBL" id="KDF01109.1"/>
    </source>
</evidence>
<dbReference type="GO" id="GO:0004301">
    <property type="term" value="F:epoxide hydrolase activity"/>
    <property type="evidence" value="ECO:0007669"/>
    <property type="project" value="TreeGrafter"/>
</dbReference>
<dbReference type="Proteomes" id="UP000022835">
    <property type="component" value="Unassembled WGS sequence"/>
</dbReference>
<dbReference type="InterPro" id="IPR000639">
    <property type="entry name" value="Epox_hydrolase-like"/>
</dbReference>
<keyword evidence="2" id="KW-0058">Aromatic hydrocarbons catabolism</keyword>
<accession>A0A064CQV5</accession>
<dbReference type="EMBL" id="JALN02000001">
    <property type="protein sequence ID" value="KDF01109.1"/>
    <property type="molecule type" value="Genomic_DNA"/>
</dbReference>
<keyword evidence="3 6" id="KW-0378">Hydrolase</keyword>
<sequence>MTHSPTQFEIAVPQADLDDLRRRLESARFPAELPGSGWDYGTDESFLRSFVDRWRDEYDWRATEAELNAVGSFVTTAAGQRVHFLHRKSANSAAIPLVLVHGWPGSIIEFLDALPLLYERYHVVAVSMPGYGFSGPTTKRGVDTSVVASAVAEVMTQLGYQRFLAQGGDWGALVVRYLGEHYPDRAVAIHTNMLFASADGPDAMDGVTDDEMAAFIVSAERMSEGTAYMEIQGTRPHSLGYGLDDSPVGLAGWILEKFHAWSDVRDGMPIRTDRLIDNLMMYWLTGTATSAARLYYEAAHAGTGALSPWSGRVGVPTGYAVYPAELVRIPKVWAHKHYHLVHYSIQDRGGHFAAFEQPQLFAADVLAYADVLDELGVFS</sequence>
<evidence type="ECO:0000313" key="7">
    <source>
        <dbReference type="Proteomes" id="UP000022835"/>
    </source>
</evidence>
<dbReference type="Gene3D" id="3.40.50.1820">
    <property type="entry name" value="alpha/beta hydrolase"/>
    <property type="match status" value="1"/>
</dbReference>
<dbReference type="SUPFAM" id="SSF53474">
    <property type="entry name" value="alpha/beta-Hydrolases"/>
    <property type="match status" value="1"/>
</dbReference>
<dbReference type="InterPro" id="IPR016292">
    <property type="entry name" value="Epoxide_hydrolase"/>
</dbReference>
<comment type="similarity">
    <text evidence="1">Belongs to the peptidase S33 family.</text>
</comment>
<dbReference type="GO" id="GO:0097176">
    <property type="term" value="P:epoxide metabolic process"/>
    <property type="evidence" value="ECO:0007669"/>
    <property type="project" value="TreeGrafter"/>
</dbReference>
<feature type="domain" description="Epoxide hydrolase N-terminal" evidence="5">
    <location>
        <begin position="6"/>
        <end position="110"/>
    </location>
</feature>
<protein>
    <submittedName>
        <fullName evidence="6">Hydrolase</fullName>
    </submittedName>
</protein>
<dbReference type="OrthoDB" id="4654311at2"/>
<evidence type="ECO:0000256" key="2">
    <source>
        <dbReference type="ARBA" id="ARBA00022797"/>
    </source>
</evidence>
<feature type="active site" description="Nucleophile" evidence="4">
    <location>
        <position position="169"/>
    </location>
</feature>
<dbReference type="AlphaFoldDB" id="A0A064CQV5"/>
<feature type="active site" description="Proton acceptor" evidence="4">
    <location>
        <position position="351"/>
    </location>
</feature>
<dbReference type="InterPro" id="IPR029058">
    <property type="entry name" value="AB_hydrolase_fold"/>
</dbReference>